<dbReference type="RefSeq" id="WP_047060353.1">
    <property type="nucleotide sequence ID" value="NZ_CP011359.2"/>
</dbReference>
<keyword evidence="2" id="KW-0449">Lipoprotein</keyword>
<dbReference type="PROSITE" id="PS51257">
    <property type="entry name" value="PROKAR_LIPOPROTEIN"/>
    <property type="match status" value="1"/>
</dbReference>
<dbReference type="Proteomes" id="UP000219788">
    <property type="component" value="Unassembled WGS sequence"/>
</dbReference>
<dbReference type="Pfam" id="PF13942">
    <property type="entry name" value="Lipoprotein_20"/>
    <property type="match status" value="1"/>
</dbReference>
<proteinExistence type="predicted"/>
<dbReference type="InterPro" id="IPR025262">
    <property type="entry name" value="QseG"/>
</dbReference>
<sequence length="236" mass="26191">MRTWLLRAPSLPRLCRLLPWLLLLLLGGCRGTGEHSANPPGSTKVNASTVHGDYQQVACATLWREQAPSALANGLYWLRAMSCAQQLNRGEARAQAHRLAGESWSAALKQSLLIGRAEPSLAERRQILDRLATLDGQFPPSLQPLIQLWRSQQAQILALAEERARYQRLQSSSEAQLEGLQAECQRWQTQLEETQRKLENLTDIERQLSARKQIVPEGRTGGAASPNASGETSKEP</sequence>
<comment type="caution">
    <text evidence="2">The sequence shown here is derived from an EMBL/GenBank/DDBJ whole genome shotgun (WGS) entry which is preliminary data.</text>
</comment>
<name>A0A2A7U5B6_EDWTA</name>
<gene>
    <name evidence="2" type="ORF">CRM76_16860</name>
</gene>
<feature type="region of interest" description="Disordered" evidence="1">
    <location>
        <begin position="209"/>
        <end position="236"/>
    </location>
</feature>
<organism evidence="2 3">
    <name type="scientific">Edwardsiella tarda</name>
    <dbReference type="NCBI Taxonomy" id="636"/>
    <lineage>
        <taxon>Bacteria</taxon>
        <taxon>Pseudomonadati</taxon>
        <taxon>Pseudomonadota</taxon>
        <taxon>Gammaproteobacteria</taxon>
        <taxon>Enterobacterales</taxon>
        <taxon>Hafniaceae</taxon>
        <taxon>Edwardsiella</taxon>
    </lineage>
</organism>
<dbReference type="EMBL" id="PDDV01000013">
    <property type="protein sequence ID" value="PEH73478.1"/>
    <property type="molecule type" value="Genomic_DNA"/>
</dbReference>
<dbReference type="STRING" id="636.AAW15_12220"/>
<dbReference type="AlphaFoldDB" id="A0A2A7U5B6"/>
<dbReference type="NCBIfam" id="NF007997">
    <property type="entry name" value="PRK10722.1"/>
    <property type="match status" value="1"/>
</dbReference>
<protein>
    <submittedName>
        <fullName evidence="2">Two-component system QseEF-associated lipoprotein QseG</fullName>
    </submittedName>
</protein>
<reference evidence="3" key="1">
    <citation type="submission" date="2017-09" db="EMBL/GenBank/DDBJ databases">
        <title>FDA dAtabase for Regulatory Grade micrObial Sequences (FDA-ARGOS): Supporting development and validation of Infectious Disease Dx tests.</title>
        <authorList>
            <person name="Goldberg B."/>
            <person name="Campos J."/>
            <person name="Tallon L."/>
            <person name="Sadzewicz L."/>
            <person name="Ott S."/>
            <person name="Zhao X."/>
            <person name="Nagaraj S."/>
            <person name="Vavikolanu K."/>
            <person name="Aluvathingal J."/>
            <person name="Nadendla S."/>
            <person name="Geyer C."/>
            <person name="Sichtig H."/>
        </authorList>
    </citation>
    <scope>NUCLEOTIDE SEQUENCE [LARGE SCALE GENOMIC DNA]</scope>
    <source>
        <strain evidence="3">FDAARGOS_370</strain>
    </source>
</reference>
<accession>A0A2A7U5B6</accession>
<dbReference type="OrthoDB" id="6485482at2"/>
<evidence type="ECO:0000256" key="1">
    <source>
        <dbReference type="SAM" id="MobiDB-lite"/>
    </source>
</evidence>
<feature type="compositionally biased region" description="Polar residues" evidence="1">
    <location>
        <begin position="226"/>
        <end position="236"/>
    </location>
</feature>
<evidence type="ECO:0000313" key="2">
    <source>
        <dbReference type="EMBL" id="PEH73478.1"/>
    </source>
</evidence>
<evidence type="ECO:0000313" key="3">
    <source>
        <dbReference type="Proteomes" id="UP000219788"/>
    </source>
</evidence>